<evidence type="ECO:0000256" key="4">
    <source>
        <dbReference type="ARBA" id="ARBA00022553"/>
    </source>
</evidence>
<sequence>MKNATTLILILSLLVSSQVYAQEDYKDIHTKHEYTIEQKHEVLDIDYDAIRFKKRPKNIILFIGDGMGVSQVFSGITVNDGLNMEQMPYVGFIKTQSADNYVTDSGAGGTAISTGTRTYNGAIGLDVNGNRLTTILEYSERNGKATGLVSTSAITHATPASFIAHQPQRSMYEDIAGDFLETEIDVFIGGGADFFTKRVDGRNLVLELSEKGYHVGYNVDDVSGVTSGKLAVLTAVAHNPGYRDRGEMLTKSTAKAIEVLDNADSKGFFLMVEGSQIDWGGHQNDASYVTGEVLDMDKALAEALKFAMQDKRTLVIVTADHETGGMTVNNGDPKKGFVKTGFTTGNHSAVMVPVFAFGAGAEEFIGIYDNTEIFEKMYKLFKFKEEEKDN</sequence>
<dbReference type="SMART" id="SM00098">
    <property type="entry name" value="alkPPc"/>
    <property type="match status" value="1"/>
</dbReference>
<dbReference type="PANTHER" id="PTHR11596:SF5">
    <property type="entry name" value="ALKALINE PHOSPHATASE"/>
    <property type="match status" value="1"/>
</dbReference>
<keyword evidence="8" id="KW-0460">Magnesium</keyword>
<dbReference type="InterPro" id="IPR001952">
    <property type="entry name" value="Alkaline_phosphatase"/>
</dbReference>
<dbReference type="EMBL" id="JAENRR010000047">
    <property type="protein sequence ID" value="MBK3518950.1"/>
    <property type="molecule type" value="Genomic_DNA"/>
</dbReference>
<evidence type="ECO:0000256" key="9">
    <source>
        <dbReference type="RuleBase" id="RU003946"/>
    </source>
</evidence>
<comment type="cofactor">
    <cofactor evidence="2">
        <name>Zn(2+)</name>
        <dbReference type="ChEBI" id="CHEBI:29105"/>
    </cofactor>
</comment>
<dbReference type="RefSeq" id="WP_200466171.1">
    <property type="nucleotide sequence ID" value="NZ_JAENRR010000047.1"/>
</dbReference>
<name>A0ABS1HMP3_9BACT</name>
<evidence type="ECO:0000256" key="1">
    <source>
        <dbReference type="ARBA" id="ARBA00001946"/>
    </source>
</evidence>
<protein>
    <submittedName>
        <fullName evidence="11">Alkaline phosphatase</fullName>
    </submittedName>
</protein>
<dbReference type="Pfam" id="PF00245">
    <property type="entry name" value="Alk_phosphatase"/>
    <property type="match status" value="1"/>
</dbReference>
<evidence type="ECO:0000256" key="7">
    <source>
        <dbReference type="ARBA" id="ARBA00022833"/>
    </source>
</evidence>
<reference evidence="11 12" key="1">
    <citation type="submission" date="2021-01" db="EMBL/GenBank/DDBJ databases">
        <title>Carboxyliciviraga sp.nov., isolated from coastal sediments.</title>
        <authorList>
            <person name="Lu D."/>
            <person name="Zhang T."/>
        </authorList>
    </citation>
    <scope>NUCLEOTIDE SEQUENCE [LARGE SCALE GENOMIC DNA]</scope>
    <source>
        <strain evidence="11 12">N1Y132</strain>
    </source>
</reference>
<keyword evidence="4" id="KW-0597">Phosphoprotein</keyword>
<dbReference type="InterPro" id="IPR017850">
    <property type="entry name" value="Alkaline_phosphatase_core_sf"/>
</dbReference>
<keyword evidence="7" id="KW-0862">Zinc</keyword>
<evidence type="ECO:0000313" key="12">
    <source>
        <dbReference type="Proteomes" id="UP000605676"/>
    </source>
</evidence>
<dbReference type="SUPFAM" id="SSF53649">
    <property type="entry name" value="Alkaline phosphatase-like"/>
    <property type="match status" value="1"/>
</dbReference>
<dbReference type="PANTHER" id="PTHR11596">
    <property type="entry name" value="ALKALINE PHOSPHATASE"/>
    <property type="match status" value="1"/>
</dbReference>
<dbReference type="Gene3D" id="3.40.720.10">
    <property type="entry name" value="Alkaline Phosphatase, subunit A"/>
    <property type="match status" value="1"/>
</dbReference>
<evidence type="ECO:0000256" key="10">
    <source>
        <dbReference type="SAM" id="SignalP"/>
    </source>
</evidence>
<evidence type="ECO:0000313" key="11">
    <source>
        <dbReference type="EMBL" id="MBK3518950.1"/>
    </source>
</evidence>
<feature type="signal peptide" evidence="10">
    <location>
        <begin position="1"/>
        <end position="21"/>
    </location>
</feature>
<keyword evidence="5" id="KW-0479">Metal-binding</keyword>
<dbReference type="CDD" id="cd16012">
    <property type="entry name" value="ALP"/>
    <property type="match status" value="1"/>
</dbReference>
<comment type="similarity">
    <text evidence="3 9">Belongs to the alkaline phosphatase family.</text>
</comment>
<dbReference type="PROSITE" id="PS00123">
    <property type="entry name" value="ALKALINE_PHOSPHATASE"/>
    <property type="match status" value="1"/>
</dbReference>
<accession>A0ABS1HMP3</accession>
<organism evidence="11 12">
    <name type="scientific">Carboxylicivirga marina</name>
    <dbReference type="NCBI Taxonomy" id="2800988"/>
    <lineage>
        <taxon>Bacteria</taxon>
        <taxon>Pseudomonadati</taxon>
        <taxon>Bacteroidota</taxon>
        <taxon>Bacteroidia</taxon>
        <taxon>Marinilabiliales</taxon>
        <taxon>Marinilabiliaceae</taxon>
        <taxon>Carboxylicivirga</taxon>
    </lineage>
</organism>
<keyword evidence="12" id="KW-1185">Reference proteome</keyword>
<evidence type="ECO:0000256" key="5">
    <source>
        <dbReference type="ARBA" id="ARBA00022723"/>
    </source>
</evidence>
<dbReference type="InterPro" id="IPR018299">
    <property type="entry name" value="Alkaline_phosphatase_AS"/>
</dbReference>
<dbReference type="PRINTS" id="PR00113">
    <property type="entry name" value="ALKPHPHTASE"/>
</dbReference>
<keyword evidence="6" id="KW-0378">Hydrolase</keyword>
<feature type="chain" id="PRO_5046740507" evidence="10">
    <location>
        <begin position="22"/>
        <end position="390"/>
    </location>
</feature>
<evidence type="ECO:0000256" key="6">
    <source>
        <dbReference type="ARBA" id="ARBA00022801"/>
    </source>
</evidence>
<evidence type="ECO:0000256" key="3">
    <source>
        <dbReference type="ARBA" id="ARBA00005984"/>
    </source>
</evidence>
<proteinExistence type="inferred from homology"/>
<keyword evidence="10" id="KW-0732">Signal</keyword>
<evidence type="ECO:0000256" key="8">
    <source>
        <dbReference type="ARBA" id="ARBA00022842"/>
    </source>
</evidence>
<gene>
    <name evidence="11" type="ORF">JIV24_16505</name>
</gene>
<dbReference type="Proteomes" id="UP000605676">
    <property type="component" value="Unassembled WGS sequence"/>
</dbReference>
<evidence type="ECO:0000256" key="2">
    <source>
        <dbReference type="ARBA" id="ARBA00001947"/>
    </source>
</evidence>
<comment type="caution">
    <text evidence="11">The sequence shown here is derived from an EMBL/GenBank/DDBJ whole genome shotgun (WGS) entry which is preliminary data.</text>
</comment>
<comment type="cofactor">
    <cofactor evidence="1">
        <name>Mg(2+)</name>
        <dbReference type="ChEBI" id="CHEBI:18420"/>
    </cofactor>
</comment>